<dbReference type="Pfam" id="PF00293">
    <property type="entry name" value="NUDIX"/>
    <property type="match status" value="1"/>
</dbReference>
<keyword evidence="4" id="KW-1185">Reference proteome</keyword>
<gene>
    <name evidence="3" type="ORF">K469DRAFT_639535</name>
</gene>
<protein>
    <recommendedName>
        <fullName evidence="2">Nudix hydrolase domain-containing protein</fullName>
    </recommendedName>
</protein>
<dbReference type="PANTHER" id="PTHR43736:SF1">
    <property type="entry name" value="DIHYDRONEOPTERIN TRIPHOSPHATE DIPHOSPHATASE"/>
    <property type="match status" value="1"/>
</dbReference>
<organism evidence="3 4">
    <name type="scientific">Zopfia rhizophila CBS 207.26</name>
    <dbReference type="NCBI Taxonomy" id="1314779"/>
    <lineage>
        <taxon>Eukaryota</taxon>
        <taxon>Fungi</taxon>
        <taxon>Dikarya</taxon>
        <taxon>Ascomycota</taxon>
        <taxon>Pezizomycotina</taxon>
        <taxon>Dothideomycetes</taxon>
        <taxon>Dothideomycetes incertae sedis</taxon>
        <taxon>Zopfiaceae</taxon>
        <taxon>Zopfia</taxon>
    </lineage>
</organism>
<dbReference type="InterPro" id="IPR020476">
    <property type="entry name" value="Nudix_hydrolase"/>
</dbReference>
<dbReference type="InterPro" id="IPR015797">
    <property type="entry name" value="NUDIX_hydrolase-like_dom_sf"/>
</dbReference>
<proteinExistence type="predicted"/>
<name>A0A6A6DM38_9PEZI</name>
<keyword evidence="1" id="KW-0378">Hydrolase</keyword>
<dbReference type="SUPFAM" id="SSF55811">
    <property type="entry name" value="Nudix"/>
    <property type="match status" value="1"/>
</dbReference>
<evidence type="ECO:0000313" key="4">
    <source>
        <dbReference type="Proteomes" id="UP000800200"/>
    </source>
</evidence>
<dbReference type="OrthoDB" id="276276at2759"/>
<dbReference type="AlphaFoldDB" id="A0A6A6DM38"/>
<dbReference type="InterPro" id="IPR000086">
    <property type="entry name" value="NUDIX_hydrolase_dom"/>
</dbReference>
<sequence>MSDTKLPFECPSSLNEYLIPEKEFYIQNPHYNMLCTGAVVFNSEGKLLLIQRASDEKAFPNCWEVPGGKVDDDDETLLHAVARELKEETGLDVTKIVRKVAEFGWKEKHKRTAQDQSWLKHIFEVEVKEMKEIVLDPAEHQRYLFVTEKEVVNDKVGDVQLSYITPPNKAVKLEAFRLRRDAMSA</sequence>
<evidence type="ECO:0000259" key="2">
    <source>
        <dbReference type="PROSITE" id="PS51462"/>
    </source>
</evidence>
<evidence type="ECO:0000313" key="3">
    <source>
        <dbReference type="EMBL" id="KAF2180577.1"/>
    </source>
</evidence>
<dbReference type="GO" id="GO:0016787">
    <property type="term" value="F:hydrolase activity"/>
    <property type="evidence" value="ECO:0007669"/>
    <property type="project" value="UniProtKB-KW"/>
</dbReference>
<dbReference type="Proteomes" id="UP000800200">
    <property type="component" value="Unassembled WGS sequence"/>
</dbReference>
<feature type="domain" description="Nudix hydrolase" evidence="2">
    <location>
        <begin position="31"/>
        <end position="178"/>
    </location>
</feature>
<dbReference type="CDD" id="cd02883">
    <property type="entry name" value="NUDIX_Hydrolase"/>
    <property type="match status" value="1"/>
</dbReference>
<dbReference type="PROSITE" id="PS51462">
    <property type="entry name" value="NUDIX"/>
    <property type="match status" value="1"/>
</dbReference>
<dbReference type="PANTHER" id="PTHR43736">
    <property type="entry name" value="ADP-RIBOSE PYROPHOSPHATASE"/>
    <property type="match status" value="1"/>
</dbReference>
<dbReference type="PRINTS" id="PR00502">
    <property type="entry name" value="NUDIXFAMILY"/>
</dbReference>
<evidence type="ECO:0000256" key="1">
    <source>
        <dbReference type="ARBA" id="ARBA00022801"/>
    </source>
</evidence>
<accession>A0A6A6DM38</accession>
<dbReference type="EMBL" id="ML994657">
    <property type="protein sequence ID" value="KAF2180577.1"/>
    <property type="molecule type" value="Genomic_DNA"/>
</dbReference>
<dbReference type="Gene3D" id="3.90.79.10">
    <property type="entry name" value="Nucleoside Triphosphate Pyrophosphohydrolase"/>
    <property type="match status" value="1"/>
</dbReference>
<reference evidence="3" key="1">
    <citation type="journal article" date="2020" name="Stud. Mycol.">
        <title>101 Dothideomycetes genomes: a test case for predicting lifestyles and emergence of pathogens.</title>
        <authorList>
            <person name="Haridas S."/>
            <person name="Albert R."/>
            <person name="Binder M."/>
            <person name="Bloem J."/>
            <person name="Labutti K."/>
            <person name="Salamov A."/>
            <person name="Andreopoulos B."/>
            <person name="Baker S."/>
            <person name="Barry K."/>
            <person name="Bills G."/>
            <person name="Bluhm B."/>
            <person name="Cannon C."/>
            <person name="Castanera R."/>
            <person name="Culley D."/>
            <person name="Daum C."/>
            <person name="Ezra D."/>
            <person name="Gonzalez J."/>
            <person name="Henrissat B."/>
            <person name="Kuo A."/>
            <person name="Liang C."/>
            <person name="Lipzen A."/>
            <person name="Lutzoni F."/>
            <person name="Magnuson J."/>
            <person name="Mondo S."/>
            <person name="Nolan M."/>
            <person name="Ohm R."/>
            <person name="Pangilinan J."/>
            <person name="Park H.-J."/>
            <person name="Ramirez L."/>
            <person name="Alfaro M."/>
            <person name="Sun H."/>
            <person name="Tritt A."/>
            <person name="Yoshinaga Y."/>
            <person name="Zwiers L.-H."/>
            <person name="Turgeon B."/>
            <person name="Goodwin S."/>
            <person name="Spatafora J."/>
            <person name="Crous P."/>
            <person name="Grigoriev I."/>
        </authorList>
    </citation>
    <scope>NUCLEOTIDE SEQUENCE</scope>
    <source>
        <strain evidence="3">CBS 207.26</strain>
    </source>
</reference>